<dbReference type="Pfam" id="PF03151">
    <property type="entry name" value="TPT"/>
    <property type="match status" value="1"/>
</dbReference>
<dbReference type="InterPro" id="IPR004853">
    <property type="entry name" value="Sugar_P_trans_dom"/>
</dbReference>
<dbReference type="InterPro" id="IPR050186">
    <property type="entry name" value="TPT_transporter"/>
</dbReference>
<reference evidence="9" key="3">
    <citation type="submission" date="2016-03" db="UniProtKB">
        <authorList>
            <consortium name="EnsemblProtists"/>
        </authorList>
    </citation>
    <scope>IDENTIFICATION</scope>
</reference>
<proteinExistence type="predicted"/>
<dbReference type="HOGENOM" id="CLU_704843_0_0_1"/>
<feature type="transmembrane region" description="Helical" evidence="5">
    <location>
        <begin position="180"/>
        <end position="205"/>
    </location>
</feature>
<dbReference type="KEGG" id="gtt:GUITHDRAFT_160561"/>
<dbReference type="OrthoDB" id="6418713at2759"/>
<evidence type="ECO:0000256" key="2">
    <source>
        <dbReference type="ARBA" id="ARBA00022692"/>
    </source>
</evidence>
<feature type="signal peptide" evidence="6">
    <location>
        <begin position="1"/>
        <end position="21"/>
    </location>
</feature>
<reference evidence="10" key="2">
    <citation type="submission" date="2012-11" db="EMBL/GenBank/DDBJ databases">
        <authorList>
            <person name="Kuo A."/>
            <person name="Curtis B.A."/>
            <person name="Tanifuji G."/>
            <person name="Burki F."/>
            <person name="Gruber A."/>
            <person name="Irimia M."/>
            <person name="Maruyama S."/>
            <person name="Arias M.C."/>
            <person name="Ball S.G."/>
            <person name="Gile G.H."/>
            <person name="Hirakawa Y."/>
            <person name="Hopkins J.F."/>
            <person name="Rensing S.A."/>
            <person name="Schmutz J."/>
            <person name="Symeonidi A."/>
            <person name="Elias M."/>
            <person name="Eveleigh R.J."/>
            <person name="Herman E.K."/>
            <person name="Klute M.J."/>
            <person name="Nakayama T."/>
            <person name="Obornik M."/>
            <person name="Reyes-Prieto A."/>
            <person name="Armbrust E.V."/>
            <person name="Aves S.J."/>
            <person name="Beiko R.G."/>
            <person name="Coutinho P."/>
            <person name="Dacks J.B."/>
            <person name="Durnford D.G."/>
            <person name="Fast N.M."/>
            <person name="Green B.R."/>
            <person name="Grisdale C."/>
            <person name="Hempe F."/>
            <person name="Henrissat B."/>
            <person name="Hoppner M.P."/>
            <person name="Ishida K.-I."/>
            <person name="Kim E."/>
            <person name="Koreny L."/>
            <person name="Kroth P.G."/>
            <person name="Liu Y."/>
            <person name="Malik S.-B."/>
            <person name="Maier U.G."/>
            <person name="McRose D."/>
            <person name="Mock T."/>
            <person name="Neilson J.A."/>
            <person name="Onodera N.T."/>
            <person name="Poole A.M."/>
            <person name="Pritham E.J."/>
            <person name="Richards T.A."/>
            <person name="Rocap G."/>
            <person name="Roy S.W."/>
            <person name="Sarai C."/>
            <person name="Schaack S."/>
            <person name="Shirato S."/>
            <person name="Slamovits C.H."/>
            <person name="Spencer D.F."/>
            <person name="Suzuki S."/>
            <person name="Worden A.Z."/>
            <person name="Zauner S."/>
            <person name="Barry K."/>
            <person name="Bell C."/>
            <person name="Bharti A.K."/>
            <person name="Crow J.A."/>
            <person name="Grimwood J."/>
            <person name="Kramer R."/>
            <person name="Lindquist E."/>
            <person name="Lucas S."/>
            <person name="Salamov A."/>
            <person name="McFadden G.I."/>
            <person name="Lane C.E."/>
            <person name="Keeling P.J."/>
            <person name="Gray M.W."/>
            <person name="Grigoriev I.V."/>
            <person name="Archibald J.M."/>
        </authorList>
    </citation>
    <scope>NUCLEOTIDE SEQUENCE</scope>
    <source>
        <strain evidence="10">CCMP2712</strain>
    </source>
</reference>
<sequence length="392" mass="42547">MHEYGKVLVLVLALLACTVDAFSFPSIGKANLRIPGRKAALPKNKMALQASPSQASANKEKSAVVVKGSKAGELGDVVPSWRANAELILYIVLWYATSVVCTNSTKSLGLHWGLLTLIQLTISSLCGFVVIRVLKVVPYQEIENFSQLKASLQRLRLHFSLRSSLLDLSLSTRKVSALGMMHVSLVMTLRATEPLFTLLLATMFLKTEKITLPMSLSLLPVIAGAALSSAESSDFNVAGLAIVAICNVMFAFRGIITKRIKASHRVDNFNLFFQVCYLGMIIQAVLLLAAAPFFGISGLDAIKFSDSKYMTMLAVNGVTFYAYLQLSWLVLSRVAAVTHSVCNSLRRPVMCLFGWLQFGNDISPLNAVGIAMASLGTLIYSQVRISEGKSGE</sequence>
<feature type="domain" description="Sugar phosphate transporter" evidence="7">
    <location>
        <begin position="86"/>
        <end position="381"/>
    </location>
</feature>
<dbReference type="EMBL" id="JH992966">
    <property type="protein sequence ID" value="EKX54926.1"/>
    <property type="molecule type" value="Genomic_DNA"/>
</dbReference>
<evidence type="ECO:0000313" key="9">
    <source>
        <dbReference type="EnsemblProtists" id="EKX54926"/>
    </source>
</evidence>
<keyword evidence="4 5" id="KW-0472">Membrane</keyword>
<organism evidence="8">
    <name type="scientific">Guillardia theta (strain CCMP2712)</name>
    <name type="common">Cryptophyte</name>
    <dbReference type="NCBI Taxonomy" id="905079"/>
    <lineage>
        <taxon>Eukaryota</taxon>
        <taxon>Cryptophyceae</taxon>
        <taxon>Pyrenomonadales</taxon>
        <taxon>Geminigeraceae</taxon>
        <taxon>Guillardia</taxon>
    </lineage>
</organism>
<comment type="subcellular location">
    <subcellularLocation>
        <location evidence="1">Membrane</location>
        <topology evidence="1">Multi-pass membrane protein</topology>
    </subcellularLocation>
</comment>
<feature type="chain" id="PRO_5008772074" description="Sugar phosphate transporter domain-containing protein" evidence="6">
    <location>
        <begin position="22"/>
        <end position="392"/>
    </location>
</feature>
<dbReference type="EnsemblProtists" id="EKX54926">
    <property type="protein sequence ID" value="EKX54926"/>
    <property type="gene ID" value="GUITHDRAFT_160561"/>
</dbReference>
<dbReference type="SUPFAM" id="SSF103481">
    <property type="entry name" value="Multidrug resistance efflux transporter EmrE"/>
    <property type="match status" value="1"/>
</dbReference>
<feature type="transmembrane region" description="Helical" evidence="5">
    <location>
        <begin position="112"/>
        <end position="134"/>
    </location>
</feature>
<dbReference type="PROSITE" id="PS51257">
    <property type="entry name" value="PROKAR_LIPOPROTEIN"/>
    <property type="match status" value="1"/>
</dbReference>
<evidence type="ECO:0000256" key="3">
    <source>
        <dbReference type="ARBA" id="ARBA00022989"/>
    </source>
</evidence>
<gene>
    <name evidence="8" type="ORF">GUITHDRAFT_160561</name>
</gene>
<feature type="transmembrane region" description="Helical" evidence="5">
    <location>
        <begin position="236"/>
        <end position="256"/>
    </location>
</feature>
<dbReference type="eggNOG" id="KOG1441">
    <property type="taxonomic scope" value="Eukaryota"/>
</dbReference>
<dbReference type="RefSeq" id="XP_005841906.1">
    <property type="nucleotide sequence ID" value="XM_005841849.1"/>
</dbReference>
<evidence type="ECO:0000313" key="8">
    <source>
        <dbReference type="EMBL" id="EKX54926.1"/>
    </source>
</evidence>
<dbReference type="PANTHER" id="PTHR11132">
    <property type="entry name" value="SOLUTE CARRIER FAMILY 35"/>
    <property type="match status" value="1"/>
</dbReference>
<evidence type="ECO:0000256" key="1">
    <source>
        <dbReference type="ARBA" id="ARBA00004141"/>
    </source>
</evidence>
<keyword evidence="3 5" id="KW-1133">Transmembrane helix</keyword>
<feature type="transmembrane region" description="Helical" evidence="5">
    <location>
        <begin position="268"/>
        <end position="289"/>
    </location>
</feature>
<evidence type="ECO:0000256" key="5">
    <source>
        <dbReference type="SAM" id="Phobius"/>
    </source>
</evidence>
<evidence type="ECO:0000256" key="6">
    <source>
        <dbReference type="SAM" id="SignalP"/>
    </source>
</evidence>
<name>L1K275_GUITC</name>
<feature type="transmembrane region" description="Helical" evidence="5">
    <location>
        <begin position="309"/>
        <end position="331"/>
    </location>
</feature>
<evidence type="ECO:0000256" key="4">
    <source>
        <dbReference type="ARBA" id="ARBA00023136"/>
    </source>
</evidence>
<dbReference type="Proteomes" id="UP000011087">
    <property type="component" value="Unassembled WGS sequence"/>
</dbReference>
<dbReference type="GeneID" id="17311460"/>
<keyword evidence="2 5" id="KW-0812">Transmembrane</keyword>
<dbReference type="PaxDb" id="55529-EKX54926"/>
<keyword evidence="10" id="KW-1185">Reference proteome</keyword>
<dbReference type="InterPro" id="IPR037185">
    <property type="entry name" value="EmrE-like"/>
</dbReference>
<evidence type="ECO:0000259" key="7">
    <source>
        <dbReference type="Pfam" id="PF03151"/>
    </source>
</evidence>
<dbReference type="GO" id="GO:0016020">
    <property type="term" value="C:membrane"/>
    <property type="evidence" value="ECO:0007669"/>
    <property type="project" value="UniProtKB-SubCell"/>
</dbReference>
<evidence type="ECO:0000313" key="10">
    <source>
        <dbReference type="Proteomes" id="UP000011087"/>
    </source>
</evidence>
<reference evidence="8 10" key="1">
    <citation type="journal article" date="2012" name="Nature">
        <title>Algal genomes reveal evolutionary mosaicism and the fate of nucleomorphs.</title>
        <authorList>
            <consortium name="DOE Joint Genome Institute"/>
            <person name="Curtis B.A."/>
            <person name="Tanifuji G."/>
            <person name="Burki F."/>
            <person name="Gruber A."/>
            <person name="Irimia M."/>
            <person name="Maruyama S."/>
            <person name="Arias M.C."/>
            <person name="Ball S.G."/>
            <person name="Gile G.H."/>
            <person name="Hirakawa Y."/>
            <person name="Hopkins J.F."/>
            <person name="Kuo A."/>
            <person name="Rensing S.A."/>
            <person name="Schmutz J."/>
            <person name="Symeonidi A."/>
            <person name="Elias M."/>
            <person name="Eveleigh R.J."/>
            <person name="Herman E.K."/>
            <person name="Klute M.J."/>
            <person name="Nakayama T."/>
            <person name="Obornik M."/>
            <person name="Reyes-Prieto A."/>
            <person name="Armbrust E.V."/>
            <person name="Aves S.J."/>
            <person name="Beiko R.G."/>
            <person name="Coutinho P."/>
            <person name="Dacks J.B."/>
            <person name="Durnford D.G."/>
            <person name="Fast N.M."/>
            <person name="Green B.R."/>
            <person name="Grisdale C.J."/>
            <person name="Hempel F."/>
            <person name="Henrissat B."/>
            <person name="Hoppner M.P."/>
            <person name="Ishida K."/>
            <person name="Kim E."/>
            <person name="Koreny L."/>
            <person name="Kroth P.G."/>
            <person name="Liu Y."/>
            <person name="Malik S.B."/>
            <person name="Maier U.G."/>
            <person name="McRose D."/>
            <person name="Mock T."/>
            <person name="Neilson J.A."/>
            <person name="Onodera N.T."/>
            <person name="Poole A.M."/>
            <person name="Pritham E.J."/>
            <person name="Richards T.A."/>
            <person name="Rocap G."/>
            <person name="Roy S.W."/>
            <person name="Sarai C."/>
            <person name="Schaack S."/>
            <person name="Shirato S."/>
            <person name="Slamovits C.H."/>
            <person name="Spencer D.F."/>
            <person name="Suzuki S."/>
            <person name="Worden A.Z."/>
            <person name="Zauner S."/>
            <person name="Barry K."/>
            <person name="Bell C."/>
            <person name="Bharti A.K."/>
            <person name="Crow J.A."/>
            <person name="Grimwood J."/>
            <person name="Kramer R."/>
            <person name="Lindquist E."/>
            <person name="Lucas S."/>
            <person name="Salamov A."/>
            <person name="McFadden G.I."/>
            <person name="Lane C.E."/>
            <person name="Keeling P.J."/>
            <person name="Gray M.W."/>
            <person name="Grigoriev I.V."/>
            <person name="Archibald J.M."/>
        </authorList>
    </citation>
    <scope>NUCLEOTIDE SEQUENCE</scope>
    <source>
        <strain evidence="8 10">CCMP2712</strain>
    </source>
</reference>
<dbReference type="OMA" id="YCLASWT"/>
<protein>
    <recommendedName>
        <fullName evidence="7">Sugar phosphate transporter domain-containing protein</fullName>
    </recommendedName>
</protein>
<keyword evidence="6" id="KW-0732">Signal</keyword>
<dbReference type="AlphaFoldDB" id="L1K275"/>
<accession>L1K275</accession>